<feature type="compositionally biased region" description="Basic residues" evidence="1">
    <location>
        <begin position="152"/>
        <end position="162"/>
    </location>
</feature>
<feature type="region of interest" description="Disordered" evidence="1">
    <location>
        <begin position="152"/>
        <end position="176"/>
    </location>
</feature>
<gene>
    <name evidence="2" type="ORF">EVAR_84276_1</name>
</gene>
<accession>A0A4C1WT85</accession>
<comment type="caution">
    <text evidence="2">The sequence shown here is derived from an EMBL/GenBank/DDBJ whole genome shotgun (WGS) entry which is preliminary data.</text>
</comment>
<evidence type="ECO:0000313" key="3">
    <source>
        <dbReference type="Proteomes" id="UP000299102"/>
    </source>
</evidence>
<protein>
    <submittedName>
        <fullName evidence="2">Uncharacterized protein</fullName>
    </submittedName>
</protein>
<dbReference type="Proteomes" id="UP000299102">
    <property type="component" value="Unassembled WGS sequence"/>
</dbReference>
<sequence>MGNASKKLAAKCTLLTKEEQKYVAATFRAASKNSDKIREDDLITLIRHDGTSSVGSAGRCVLAKAASGIEHYALPNRCLLIETSAIHSCMGEKKDPKTTTDMSLIIIGTADFTINFSKQNFVSYLLLMKIPEWKLILDSLVGLSVHTNNQKLRPRLKSRTQPRSKSSVGSKFASRA</sequence>
<reference evidence="2 3" key="1">
    <citation type="journal article" date="2019" name="Commun. Biol.">
        <title>The bagworm genome reveals a unique fibroin gene that provides high tensile strength.</title>
        <authorList>
            <person name="Kono N."/>
            <person name="Nakamura H."/>
            <person name="Ohtoshi R."/>
            <person name="Tomita M."/>
            <person name="Numata K."/>
            <person name="Arakawa K."/>
        </authorList>
    </citation>
    <scope>NUCLEOTIDE SEQUENCE [LARGE SCALE GENOMIC DNA]</scope>
</reference>
<keyword evidence="3" id="KW-1185">Reference proteome</keyword>
<proteinExistence type="predicted"/>
<evidence type="ECO:0000256" key="1">
    <source>
        <dbReference type="SAM" id="MobiDB-lite"/>
    </source>
</evidence>
<evidence type="ECO:0000313" key="2">
    <source>
        <dbReference type="EMBL" id="GBP53792.1"/>
    </source>
</evidence>
<name>A0A4C1WT85_EUMVA</name>
<organism evidence="2 3">
    <name type="scientific">Eumeta variegata</name>
    <name type="common">Bagworm moth</name>
    <name type="synonym">Eumeta japonica</name>
    <dbReference type="NCBI Taxonomy" id="151549"/>
    <lineage>
        <taxon>Eukaryota</taxon>
        <taxon>Metazoa</taxon>
        <taxon>Ecdysozoa</taxon>
        <taxon>Arthropoda</taxon>
        <taxon>Hexapoda</taxon>
        <taxon>Insecta</taxon>
        <taxon>Pterygota</taxon>
        <taxon>Neoptera</taxon>
        <taxon>Endopterygota</taxon>
        <taxon>Lepidoptera</taxon>
        <taxon>Glossata</taxon>
        <taxon>Ditrysia</taxon>
        <taxon>Tineoidea</taxon>
        <taxon>Psychidae</taxon>
        <taxon>Oiketicinae</taxon>
        <taxon>Eumeta</taxon>
    </lineage>
</organism>
<dbReference type="AlphaFoldDB" id="A0A4C1WT85"/>
<dbReference type="OrthoDB" id="289228at2759"/>
<dbReference type="EMBL" id="BGZK01000633">
    <property type="protein sequence ID" value="GBP53792.1"/>
    <property type="molecule type" value="Genomic_DNA"/>
</dbReference>